<evidence type="ECO:0000313" key="3">
    <source>
        <dbReference type="EMBL" id="GIG99418.1"/>
    </source>
</evidence>
<dbReference type="Gene3D" id="3.90.180.10">
    <property type="entry name" value="Medium-chain alcohol dehydrogenases, catalytic domain"/>
    <property type="match status" value="1"/>
</dbReference>
<dbReference type="PANTHER" id="PTHR43205">
    <property type="entry name" value="PROSTAGLANDIN REDUCTASE"/>
    <property type="match status" value="1"/>
</dbReference>
<dbReference type="InterPro" id="IPR020843">
    <property type="entry name" value="ER"/>
</dbReference>
<dbReference type="EMBL" id="BONX01000044">
    <property type="protein sequence ID" value="GIG99418.1"/>
    <property type="molecule type" value="Genomic_DNA"/>
</dbReference>
<protein>
    <submittedName>
        <fullName evidence="3">NADP-dependent oxidoreductase</fullName>
    </submittedName>
</protein>
<dbReference type="Proteomes" id="UP000621500">
    <property type="component" value="Unassembled WGS sequence"/>
</dbReference>
<feature type="domain" description="Enoyl reductase (ER)" evidence="2">
    <location>
        <begin position="32"/>
        <end position="334"/>
    </location>
</feature>
<dbReference type="InterPro" id="IPR041694">
    <property type="entry name" value="ADH_N_2"/>
</dbReference>
<dbReference type="Gene3D" id="3.40.50.720">
    <property type="entry name" value="NAD(P)-binding Rossmann-like Domain"/>
    <property type="match status" value="1"/>
</dbReference>
<dbReference type="InterPro" id="IPR036291">
    <property type="entry name" value="NAD(P)-bd_dom_sf"/>
</dbReference>
<keyword evidence="4" id="KW-1185">Reference proteome</keyword>
<reference evidence="3 4" key="1">
    <citation type="submission" date="2021-01" db="EMBL/GenBank/DDBJ databases">
        <title>Whole genome shotgun sequence of Plantactinospora mayteni NBRC 109088.</title>
        <authorList>
            <person name="Komaki H."/>
            <person name="Tamura T."/>
        </authorList>
    </citation>
    <scope>NUCLEOTIDE SEQUENCE [LARGE SCALE GENOMIC DNA]</scope>
    <source>
        <strain evidence="3 4">NBRC 109088</strain>
    </source>
</reference>
<gene>
    <name evidence="3" type="ORF">Pma05_59910</name>
</gene>
<dbReference type="CDD" id="cd05288">
    <property type="entry name" value="PGDH"/>
    <property type="match status" value="1"/>
</dbReference>
<proteinExistence type="predicted"/>
<dbReference type="PANTHER" id="PTHR43205:SF7">
    <property type="entry name" value="PROSTAGLANDIN REDUCTASE 1"/>
    <property type="match status" value="1"/>
</dbReference>
<organism evidence="3 4">
    <name type="scientific">Plantactinospora mayteni</name>
    <dbReference type="NCBI Taxonomy" id="566021"/>
    <lineage>
        <taxon>Bacteria</taxon>
        <taxon>Bacillati</taxon>
        <taxon>Actinomycetota</taxon>
        <taxon>Actinomycetes</taxon>
        <taxon>Micromonosporales</taxon>
        <taxon>Micromonosporaceae</taxon>
        <taxon>Plantactinospora</taxon>
    </lineage>
</organism>
<name>A0ABQ4EXL6_9ACTN</name>
<evidence type="ECO:0000259" key="2">
    <source>
        <dbReference type="SMART" id="SM00829"/>
    </source>
</evidence>
<dbReference type="SUPFAM" id="SSF51735">
    <property type="entry name" value="NAD(P)-binding Rossmann-fold domains"/>
    <property type="match status" value="1"/>
</dbReference>
<keyword evidence="1" id="KW-0560">Oxidoreductase</keyword>
<dbReference type="SUPFAM" id="SSF50129">
    <property type="entry name" value="GroES-like"/>
    <property type="match status" value="1"/>
</dbReference>
<dbReference type="InterPro" id="IPR011032">
    <property type="entry name" value="GroES-like_sf"/>
</dbReference>
<evidence type="ECO:0000313" key="4">
    <source>
        <dbReference type="Proteomes" id="UP000621500"/>
    </source>
</evidence>
<accession>A0ABQ4EXL6</accession>
<dbReference type="Pfam" id="PF16884">
    <property type="entry name" value="ADH_N_2"/>
    <property type="match status" value="1"/>
</dbReference>
<evidence type="ECO:0000256" key="1">
    <source>
        <dbReference type="ARBA" id="ARBA00023002"/>
    </source>
</evidence>
<dbReference type="InterPro" id="IPR013149">
    <property type="entry name" value="ADH-like_C"/>
</dbReference>
<dbReference type="InterPro" id="IPR045010">
    <property type="entry name" value="MDR_fam"/>
</dbReference>
<dbReference type="Pfam" id="PF00107">
    <property type="entry name" value="ADH_zinc_N"/>
    <property type="match status" value="1"/>
</dbReference>
<dbReference type="RefSeq" id="WP_344920791.1">
    <property type="nucleotide sequence ID" value="NZ_BAAAZQ010000012.1"/>
</dbReference>
<sequence length="340" mass="35672">MIGVDLDVRVNLYGTAMRTAEIRLARHPVGAPTLDDFEWIEKELPEPGAGEVVVRNRYMVLSVVMRSLLSGGIGPMPGYQVGQALFGKAFGEVIRSASPELPVGANVLHMLGWREHAVGEAARFRVVDSDHPFAYLSSGLTAFVGLRAAGLRLGETVYVSSAAGAVGSLAGQIAKASGAGRVVGSTGSGHKIAALTGRLGFDAAFDYRAGALADQLRHCAPDGVDVFFDNVGGRHLAAAIEVMNPRGRIALCGTLSQQLGDEADPPLDLLTVIGKRLSVHGFTAADHPGAEADYLRLIREAGIDVAHTIVDGLRSAPQALLDISAGRHLGTVLVRLHPEA</sequence>
<dbReference type="SMART" id="SM00829">
    <property type="entry name" value="PKS_ER"/>
    <property type="match status" value="1"/>
</dbReference>
<comment type="caution">
    <text evidence="3">The sequence shown here is derived from an EMBL/GenBank/DDBJ whole genome shotgun (WGS) entry which is preliminary data.</text>
</comment>